<dbReference type="PANTHER" id="PTHR30204">
    <property type="entry name" value="REDOX-CYCLING DRUG-SENSING TRANSCRIPTIONAL ACTIVATOR SOXR"/>
    <property type="match status" value="1"/>
</dbReference>
<dbReference type="GO" id="GO:0003700">
    <property type="term" value="F:DNA-binding transcription factor activity"/>
    <property type="evidence" value="ECO:0007669"/>
    <property type="project" value="InterPro"/>
</dbReference>
<organism evidence="1 2">
    <name type="scientific">Candidatus Hakubella thermalkaliphila</name>
    <dbReference type="NCBI Taxonomy" id="2754717"/>
    <lineage>
        <taxon>Bacteria</taxon>
        <taxon>Bacillati</taxon>
        <taxon>Actinomycetota</taxon>
        <taxon>Actinomycetota incertae sedis</taxon>
        <taxon>Candidatus Hakubellales</taxon>
        <taxon>Candidatus Hakubellaceae</taxon>
        <taxon>Candidatus Hakubella</taxon>
    </lineage>
</organism>
<dbReference type="SMART" id="SM00422">
    <property type="entry name" value="HTH_MERR"/>
    <property type="match status" value="1"/>
</dbReference>
<dbReference type="PROSITE" id="PS50937">
    <property type="entry name" value="HTH_MERR_2"/>
    <property type="match status" value="1"/>
</dbReference>
<name>A0A6V8P5A1_9ACTN</name>
<dbReference type="Proteomes" id="UP000591948">
    <property type="component" value="Unassembled WGS sequence"/>
</dbReference>
<gene>
    <name evidence="1" type="ORF">HKBW3S33_01229</name>
</gene>
<dbReference type="GO" id="GO:0003677">
    <property type="term" value="F:DNA binding"/>
    <property type="evidence" value="ECO:0007669"/>
    <property type="project" value="UniProtKB-KW"/>
</dbReference>
<dbReference type="Gene3D" id="1.10.1660.10">
    <property type="match status" value="1"/>
</dbReference>
<sequence length="163" mass="17922">MQVISGQQGKERGYRSTQVCRIVGLTYKQLDYYARTRFIVPSIRAAEGCGSQRLYSFKDVLQLKIVKRLLDAGVSLQKIRKTKSFLESLHSSLHNVTLLSDGNTIYACYSPEEIVDTLQRGQGVFGVAVGKVLEELEGDIERLDGGAAMTKSGRSGSEISGQT</sequence>
<protein>
    <submittedName>
        <fullName evidence="1">Uncharacterized protein</fullName>
    </submittedName>
</protein>
<dbReference type="Pfam" id="PF13411">
    <property type="entry name" value="MerR_1"/>
    <property type="match status" value="1"/>
</dbReference>
<keyword evidence="2" id="KW-1185">Reference proteome</keyword>
<dbReference type="EMBL" id="BLRY01000071">
    <property type="protein sequence ID" value="GFP27819.1"/>
    <property type="molecule type" value="Genomic_DNA"/>
</dbReference>
<comment type="caution">
    <text evidence="1">The sequence shown here is derived from an EMBL/GenBank/DDBJ whole genome shotgun (WGS) entry which is preliminary data.</text>
</comment>
<dbReference type="InterPro" id="IPR009061">
    <property type="entry name" value="DNA-bd_dom_put_sf"/>
</dbReference>
<evidence type="ECO:0000313" key="1">
    <source>
        <dbReference type="EMBL" id="GFP27819.1"/>
    </source>
</evidence>
<reference evidence="1 2" key="1">
    <citation type="journal article" date="2020" name="Front. Microbiol.">
        <title>Single-cell genomics of novel Actinobacteria with the Wood-Ljungdahl pathway discovered in a serpentinizing system.</title>
        <authorList>
            <person name="Merino N."/>
            <person name="Kawai M."/>
            <person name="Boyd E.S."/>
            <person name="Colman D.R."/>
            <person name="McGlynn S.E."/>
            <person name="Nealson K.H."/>
            <person name="Kurokawa K."/>
            <person name="Hongoh Y."/>
        </authorList>
    </citation>
    <scope>NUCLEOTIDE SEQUENCE [LARGE SCALE GENOMIC DNA]</scope>
    <source>
        <strain evidence="1 2">S33</strain>
    </source>
</reference>
<dbReference type="InterPro" id="IPR047057">
    <property type="entry name" value="MerR_fam"/>
</dbReference>
<evidence type="ECO:0000313" key="2">
    <source>
        <dbReference type="Proteomes" id="UP000591948"/>
    </source>
</evidence>
<dbReference type="InterPro" id="IPR000551">
    <property type="entry name" value="MerR-type_HTH_dom"/>
</dbReference>
<proteinExistence type="predicted"/>
<accession>A0A6V8P5A1</accession>
<dbReference type="SUPFAM" id="SSF46955">
    <property type="entry name" value="Putative DNA-binding domain"/>
    <property type="match status" value="1"/>
</dbReference>
<dbReference type="PANTHER" id="PTHR30204:SF3">
    <property type="entry name" value="HTH MERR-TYPE DOMAIN-CONTAINING PROTEIN"/>
    <property type="match status" value="1"/>
</dbReference>